<gene>
    <name evidence="3" type="ORF">BDV29DRAFT_191096</name>
</gene>
<keyword evidence="2" id="KW-0732">Signal</keyword>
<proteinExistence type="predicted"/>
<evidence type="ECO:0000313" key="3">
    <source>
        <dbReference type="EMBL" id="KAB8074314.1"/>
    </source>
</evidence>
<keyword evidence="4" id="KW-1185">Reference proteome</keyword>
<dbReference type="InterPro" id="IPR021986">
    <property type="entry name" value="Spherulin4"/>
</dbReference>
<evidence type="ECO:0000256" key="1">
    <source>
        <dbReference type="SAM" id="MobiDB-lite"/>
    </source>
</evidence>
<evidence type="ECO:0000256" key="2">
    <source>
        <dbReference type="SAM" id="SignalP"/>
    </source>
</evidence>
<dbReference type="Pfam" id="PF12138">
    <property type="entry name" value="Spherulin4"/>
    <property type="match status" value="1"/>
</dbReference>
<name>A0A5N5X495_9EURO</name>
<dbReference type="Proteomes" id="UP000326565">
    <property type="component" value="Unassembled WGS sequence"/>
</dbReference>
<protein>
    <submittedName>
        <fullName evidence="3">Spherulation-specific family 4-domain-containing protein</fullName>
    </submittedName>
</protein>
<feature type="chain" id="PRO_5025051894" evidence="2">
    <location>
        <begin position="27"/>
        <end position="331"/>
    </location>
</feature>
<feature type="compositionally biased region" description="Polar residues" evidence="1">
    <location>
        <begin position="70"/>
        <end position="85"/>
    </location>
</feature>
<dbReference type="PANTHER" id="PTHR35040">
    <property type="match status" value="1"/>
</dbReference>
<organism evidence="3 4">
    <name type="scientific">Aspergillus leporis</name>
    <dbReference type="NCBI Taxonomy" id="41062"/>
    <lineage>
        <taxon>Eukaryota</taxon>
        <taxon>Fungi</taxon>
        <taxon>Dikarya</taxon>
        <taxon>Ascomycota</taxon>
        <taxon>Pezizomycotina</taxon>
        <taxon>Eurotiomycetes</taxon>
        <taxon>Eurotiomycetidae</taxon>
        <taxon>Eurotiales</taxon>
        <taxon>Aspergillaceae</taxon>
        <taxon>Aspergillus</taxon>
        <taxon>Aspergillus subgen. Circumdati</taxon>
    </lineage>
</organism>
<dbReference type="OrthoDB" id="5342184at2759"/>
<dbReference type="AlphaFoldDB" id="A0A5N5X495"/>
<dbReference type="PANTHER" id="PTHR35040:SF7">
    <property type="entry name" value="FIBRONECTIN TYPE-III DOMAIN-CONTAINING PROTEIN-RELATED"/>
    <property type="match status" value="1"/>
</dbReference>
<feature type="region of interest" description="Disordered" evidence="1">
    <location>
        <begin position="47"/>
        <end position="85"/>
    </location>
</feature>
<sequence length="331" mass="35963">MLFSNPVRALPSALCCLVLLSLHAQAATIPIRDCRLGIRDSYYWENTSEASPPVQQPTPTESTVRIPWKPSSTATPTALGTGSNRGSGKVEVMIPFYMYPGEGAWAPMEQLVTNNSNVKFTVIINPSSGPGSGSLPDDNWRKAIPKLAAHSNVLVIGYVSTSWGNRAISDVERDIKTYAEWPSASGDSSFAVHGIFLDEGPAEADRAKVQYYKQLVSLIKGSSGLGNQYVVMNPGTVPDTSYLDIPDSSVIFESPYSKFQEQIAAHAFDSIQNVDRARLATMVTSVTQGTDLSSLVSQLRSISGHIYLTNLDSYLEYCSSWDEVARLVAIN</sequence>
<evidence type="ECO:0000313" key="4">
    <source>
        <dbReference type="Proteomes" id="UP000326565"/>
    </source>
</evidence>
<reference evidence="3 4" key="1">
    <citation type="submission" date="2019-04" db="EMBL/GenBank/DDBJ databases">
        <title>Friends and foes A comparative genomics study of 23 Aspergillus species from section Flavi.</title>
        <authorList>
            <consortium name="DOE Joint Genome Institute"/>
            <person name="Kjaerbolling I."/>
            <person name="Vesth T."/>
            <person name="Frisvad J.C."/>
            <person name="Nybo J.L."/>
            <person name="Theobald S."/>
            <person name="Kildgaard S."/>
            <person name="Isbrandt T."/>
            <person name="Kuo A."/>
            <person name="Sato A."/>
            <person name="Lyhne E.K."/>
            <person name="Kogle M.E."/>
            <person name="Wiebenga A."/>
            <person name="Kun R.S."/>
            <person name="Lubbers R.J."/>
            <person name="Makela M.R."/>
            <person name="Barry K."/>
            <person name="Chovatia M."/>
            <person name="Clum A."/>
            <person name="Daum C."/>
            <person name="Haridas S."/>
            <person name="He G."/>
            <person name="LaButti K."/>
            <person name="Lipzen A."/>
            <person name="Mondo S."/>
            <person name="Riley R."/>
            <person name="Salamov A."/>
            <person name="Simmons B.A."/>
            <person name="Magnuson J.K."/>
            <person name="Henrissat B."/>
            <person name="Mortensen U.H."/>
            <person name="Larsen T.O."/>
            <person name="Devries R.P."/>
            <person name="Grigoriev I.V."/>
            <person name="Machida M."/>
            <person name="Baker S.E."/>
            <person name="Andersen M.R."/>
        </authorList>
    </citation>
    <scope>NUCLEOTIDE SEQUENCE [LARGE SCALE GENOMIC DNA]</scope>
    <source>
        <strain evidence="3 4">CBS 151.66</strain>
    </source>
</reference>
<accession>A0A5N5X495</accession>
<dbReference type="EMBL" id="ML732212">
    <property type="protein sequence ID" value="KAB8074314.1"/>
    <property type="molecule type" value="Genomic_DNA"/>
</dbReference>
<feature type="signal peptide" evidence="2">
    <location>
        <begin position="1"/>
        <end position="26"/>
    </location>
</feature>